<sequence length="92" mass="10224">MEEFWPSTITLAGFFLPAMILIIRAPDRHPSTLGYLLIIAGLCLLGGLMFSAALMYWYPPFSQPLLSSLLVVLGALLSLGLRRLWSSWSKPD</sequence>
<evidence type="ECO:0000256" key="1">
    <source>
        <dbReference type="SAM" id="Phobius"/>
    </source>
</evidence>
<feature type="transmembrane region" description="Helical" evidence="1">
    <location>
        <begin position="64"/>
        <end position="81"/>
    </location>
</feature>
<keyword evidence="1" id="KW-0472">Membrane</keyword>
<feature type="transmembrane region" description="Helical" evidence="1">
    <location>
        <begin position="35"/>
        <end position="58"/>
    </location>
</feature>
<keyword evidence="3" id="KW-1185">Reference proteome</keyword>
<accession>A0A7W2ACR7</accession>
<keyword evidence="1" id="KW-0812">Transmembrane</keyword>
<reference evidence="2 3" key="1">
    <citation type="submission" date="2020-07" db="EMBL/GenBank/DDBJ databases">
        <title>Bacterium isolated from marien macroalgae.</title>
        <authorList>
            <person name="Zhu K."/>
            <person name="Lu D."/>
            <person name="Du Z."/>
        </authorList>
    </citation>
    <scope>NUCLEOTIDE SEQUENCE [LARGE SCALE GENOMIC DNA]</scope>
    <source>
        <strain evidence="2 3">3-1745</strain>
    </source>
</reference>
<keyword evidence="1" id="KW-1133">Transmembrane helix</keyword>
<protein>
    <submittedName>
        <fullName evidence="2">Uncharacterized protein</fullName>
    </submittedName>
</protein>
<dbReference type="RefSeq" id="WP_181739148.1">
    <property type="nucleotide sequence ID" value="NZ_JACEMT010000046.1"/>
</dbReference>
<gene>
    <name evidence="2" type="ORF">H1S06_08465</name>
</gene>
<organism evidence="2 3">
    <name type="scientific">Marinobacterium marinum</name>
    <dbReference type="NCBI Taxonomy" id="2756129"/>
    <lineage>
        <taxon>Bacteria</taxon>
        <taxon>Pseudomonadati</taxon>
        <taxon>Pseudomonadota</taxon>
        <taxon>Gammaproteobacteria</taxon>
        <taxon>Oceanospirillales</taxon>
        <taxon>Oceanospirillaceae</taxon>
        <taxon>Marinobacterium</taxon>
    </lineage>
</organism>
<proteinExistence type="predicted"/>
<feature type="transmembrane region" description="Helical" evidence="1">
    <location>
        <begin position="6"/>
        <end position="23"/>
    </location>
</feature>
<evidence type="ECO:0000313" key="3">
    <source>
        <dbReference type="Proteomes" id="UP000538931"/>
    </source>
</evidence>
<comment type="caution">
    <text evidence="2">The sequence shown here is derived from an EMBL/GenBank/DDBJ whole genome shotgun (WGS) entry which is preliminary data.</text>
</comment>
<dbReference type="EMBL" id="JACEMT010000046">
    <property type="protein sequence ID" value="MBA4502393.1"/>
    <property type="molecule type" value="Genomic_DNA"/>
</dbReference>
<name>A0A7W2ACR7_9GAMM</name>
<dbReference type="Proteomes" id="UP000538931">
    <property type="component" value="Unassembled WGS sequence"/>
</dbReference>
<evidence type="ECO:0000313" key="2">
    <source>
        <dbReference type="EMBL" id="MBA4502393.1"/>
    </source>
</evidence>
<dbReference type="AlphaFoldDB" id="A0A7W2ACR7"/>